<evidence type="ECO:0000256" key="1">
    <source>
        <dbReference type="SAM" id="MobiDB-lite"/>
    </source>
</evidence>
<dbReference type="EMBL" id="JAVRQU010000005">
    <property type="protein sequence ID" value="KAK5702623.1"/>
    <property type="molecule type" value="Genomic_DNA"/>
</dbReference>
<dbReference type="Proteomes" id="UP001310594">
    <property type="component" value="Unassembled WGS sequence"/>
</dbReference>
<reference evidence="2" key="1">
    <citation type="submission" date="2023-08" db="EMBL/GenBank/DDBJ databases">
        <title>Black Yeasts Isolated from many extreme environments.</title>
        <authorList>
            <person name="Coleine C."/>
            <person name="Stajich J.E."/>
            <person name="Selbmann L."/>
        </authorList>
    </citation>
    <scope>NUCLEOTIDE SEQUENCE</scope>
    <source>
        <strain evidence="2">CCFEE 5810</strain>
    </source>
</reference>
<accession>A0AAN7W881</accession>
<evidence type="ECO:0000313" key="2">
    <source>
        <dbReference type="EMBL" id="KAK5702623.1"/>
    </source>
</evidence>
<organism evidence="2 3">
    <name type="scientific">Elasticomyces elasticus</name>
    <dbReference type="NCBI Taxonomy" id="574655"/>
    <lineage>
        <taxon>Eukaryota</taxon>
        <taxon>Fungi</taxon>
        <taxon>Dikarya</taxon>
        <taxon>Ascomycota</taxon>
        <taxon>Pezizomycotina</taxon>
        <taxon>Dothideomycetes</taxon>
        <taxon>Dothideomycetidae</taxon>
        <taxon>Mycosphaerellales</taxon>
        <taxon>Teratosphaeriaceae</taxon>
        <taxon>Elasticomyces</taxon>
    </lineage>
</organism>
<gene>
    <name evidence="2" type="ORF">LTR97_003568</name>
</gene>
<sequence length="284" mass="31965">MLPMLHTQHRYYTTELATTHQHLGRLYKRLAKIERQFNNGEADKLNRKDKKKLKWTQMVTEQSVQKLEVQQLDLEHYLRQCNEMTAVYQPSVYHLPATPWTAHLPTSPWSVAPFSPYSPIAPNPWTSARPQQAPQYWDLSMLREDRRQSSPYTSSTDSGFYEATQSYAQSAFAIGEEGVPAPDHVFAHEIMAAAGAMPSVSVARSEKSNSSESKDEVPELPSAVSNTAAELDAIAEGIADMACLLRRRRHSENALQVLDSRLEVQHQRGESMGPIPYERAGSVA</sequence>
<dbReference type="AlphaFoldDB" id="A0AAN7W881"/>
<name>A0AAN7W881_9PEZI</name>
<evidence type="ECO:0000313" key="3">
    <source>
        <dbReference type="Proteomes" id="UP001310594"/>
    </source>
</evidence>
<protein>
    <submittedName>
        <fullName evidence="2">Uncharacterized protein</fullName>
    </submittedName>
</protein>
<feature type="compositionally biased region" description="Basic and acidic residues" evidence="1">
    <location>
        <begin position="204"/>
        <end position="217"/>
    </location>
</feature>
<feature type="region of interest" description="Disordered" evidence="1">
    <location>
        <begin position="202"/>
        <end position="222"/>
    </location>
</feature>
<comment type="caution">
    <text evidence="2">The sequence shown here is derived from an EMBL/GenBank/DDBJ whole genome shotgun (WGS) entry which is preliminary data.</text>
</comment>
<proteinExistence type="predicted"/>